<organism evidence="1 2">
    <name type="scientific">Trichonephila clavipes</name>
    <name type="common">Golden silk orbweaver</name>
    <name type="synonym">Nephila clavipes</name>
    <dbReference type="NCBI Taxonomy" id="2585209"/>
    <lineage>
        <taxon>Eukaryota</taxon>
        <taxon>Metazoa</taxon>
        <taxon>Ecdysozoa</taxon>
        <taxon>Arthropoda</taxon>
        <taxon>Chelicerata</taxon>
        <taxon>Arachnida</taxon>
        <taxon>Araneae</taxon>
        <taxon>Araneomorphae</taxon>
        <taxon>Entelegynae</taxon>
        <taxon>Araneoidea</taxon>
        <taxon>Nephilidae</taxon>
        <taxon>Trichonephila</taxon>
    </lineage>
</organism>
<comment type="caution">
    <text evidence="1">The sequence shown here is derived from an EMBL/GenBank/DDBJ whole genome shotgun (WGS) entry which is preliminary data.</text>
</comment>
<keyword evidence="2" id="KW-1185">Reference proteome</keyword>
<name>A0A8X6W8R1_TRICX</name>
<evidence type="ECO:0000313" key="1">
    <source>
        <dbReference type="EMBL" id="GFY30458.1"/>
    </source>
</evidence>
<evidence type="ECO:0000313" key="2">
    <source>
        <dbReference type="Proteomes" id="UP000887159"/>
    </source>
</evidence>
<protein>
    <submittedName>
        <fullName evidence="1">Uncharacterized protein</fullName>
    </submittedName>
</protein>
<sequence length="74" mass="8576">MTPRQELRDLCGTTETGKSRKDFARRKDFVCRAEFVSISRSLERNRFTDFGSPPIPMRALWVPNGDFFDNSLFG</sequence>
<proteinExistence type="predicted"/>
<reference evidence="1" key="1">
    <citation type="submission" date="2020-08" db="EMBL/GenBank/DDBJ databases">
        <title>Multicomponent nature underlies the extraordinary mechanical properties of spider dragline silk.</title>
        <authorList>
            <person name="Kono N."/>
            <person name="Nakamura H."/>
            <person name="Mori M."/>
            <person name="Yoshida Y."/>
            <person name="Ohtoshi R."/>
            <person name="Malay A.D."/>
            <person name="Moran D.A.P."/>
            <person name="Tomita M."/>
            <person name="Numata K."/>
            <person name="Arakawa K."/>
        </authorList>
    </citation>
    <scope>NUCLEOTIDE SEQUENCE</scope>
</reference>
<dbReference type="Proteomes" id="UP000887159">
    <property type="component" value="Unassembled WGS sequence"/>
</dbReference>
<dbReference type="EMBL" id="BMAU01021393">
    <property type="protein sequence ID" value="GFY30458.1"/>
    <property type="molecule type" value="Genomic_DNA"/>
</dbReference>
<dbReference type="AlphaFoldDB" id="A0A8X6W8R1"/>
<gene>
    <name evidence="1" type="ORF">TNCV_3522211</name>
</gene>
<accession>A0A8X6W8R1</accession>